<evidence type="ECO:0000256" key="1">
    <source>
        <dbReference type="SAM" id="MobiDB-lite"/>
    </source>
</evidence>
<feature type="region of interest" description="Disordered" evidence="1">
    <location>
        <begin position="199"/>
        <end position="219"/>
    </location>
</feature>
<feature type="compositionally biased region" description="Basic and acidic residues" evidence="1">
    <location>
        <begin position="206"/>
        <end position="219"/>
    </location>
</feature>
<name>A0A4Y7TVB7_COPMI</name>
<proteinExistence type="predicted"/>
<keyword evidence="3" id="KW-1185">Reference proteome</keyword>
<dbReference type="Proteomes" id="UP000298030">
    <property type="component" value="Unassembled WGS sequence"/>
</dbReference>
<organism evidence="2 3">
    <name type="scientific">Coprinellus micaceus</name>
    <name type="common">Glistening ink-cap mushroom</name>
    <name type="synonym">Coprinus micaceus</name>
    <dbReference type="NCBI Taxonomy" id="71717"/>
    <lineage>
        <taxon>Eukaryota</taxon>
        <taxon>Fungi</taxon>
        <taxon>Dikarya</taxon>
        <taxon>Basidiomycota</taxon>
        <taxon>Agaricomycotina</taxon>
        <taxon>Agaricomycetes</taxon>
        <taxon>Agaricomycetidae</taxon>
        <taxon>Agaricales</taxon>
        <taxon>Agaricineae</taxon>
        <taxon>Psathyrellaceae</taxon>
        <taxon>Coprinellus</taxon>
    </lineage>
</organism>
<comment type="caution">
    <text evidence="2">The sequence shown here is derived from an EMBL/GenBank/DDBJ whole genome shotgun (WGS) entry which is preliminary data.</text>
</comment>
<dbReference type="AlphaFoldDB" id="A0A4Y7TVB7"/>
<reference evidence="2 3" key="1">
    <citation type="journal article" date="2019" name="Nat. Ecol. Evol.">
        <title>Megaphylogeny resolves global patterns of mushroom evolution.</title>
        <authorList>
            <person name="Varga T."/>
            <person name="Krizsan K."/>
            <person name="Foldi C."/>
            <person name="Dima B."/>
            <person name="Sanchez-Garcia M."/>
            <person name="Sanchez-Ramirez S."/>
            <person name="Szollosi G.J."/>
            <person name="Szarkandi J.G."/>
            <person name="Papp V."/>
            <person name="Albert L."/>
            <person name="Andreopoulos W."/>
            <person name="Angelini C."/>
            <person name="Antonin V."/>
            <person name="Barry K.W."/>
            <person name="Bougher N.L."/>
            <person name="Buchanan P."/>
            <person name="Buyck B."/>
            <person name="Bense V."/>
            <person name="Catcheside P."/>
            <person name="Chovatia M."/>
            <person name="Cooper J."/>
            <person name="Damon W."/>
            <person name="Desjardin D."/>
            <person name="Finy P."/>
            <person name="Geml J."/>
            <person name="Haridas S."/>
            <person name="Hughes K."/>
            <person name="Justo A."/>
            <person name="Karasinski D."/>
            <person name="Kautmanova I."/>
            <person name="Kiss B."/>
            <person name="Kocsube S."/>
            <person name="Kotiranta H."/>
            <person name="LaButti K.M."/>
            <person name="Lechner B.E."/>
            <person name="Liimatainen K."/>
            <person name="Lipzen A."/>
            <person name="Lukacs Z."/>
            <person name="Mihaltcheva S."/>
            <person name="Morgado L.N."/>
            <person name="Niskanen T."/>
            <person name="Noordeloos M.E."/>
            <person name="Ohm R.A."/>
            <person name="Ortiz-Santana B."/>
            <person name="Ovrebo C."/>
            <person name="Racz N."/>
            <person name="Riley R."/>
            <person name="Savchenko A."/>
            <person name="Shiryaev A."/>
            <person name="Soop K."/>
            <person name="Spirin V."/>
            <person name="Szebenyi C."/>
            <person name="Tomsovsky M."/>
            <person name="Tulloss R.E."/>
            <person name="Uehling J."/>
            <person name="Grigoriev I.V."/>
            <person name="Vagvolgyi C."/>
            <person name="Papp T."/>
            <person name="Martin F.M."/>
            <person name="Miettinen O."/>
            <person name="Hibbett D.S."/>
            <person name="Nagy L.G."/>
        </authorList>
    </citation>
    <scope>NUCLEOTIDE SEQUENCE [LARGE SCALE GENOMIC DNA]</scope>
    <source>
        <strain evidence="2 3">FP101781</strain>
    </source>
</reference>
<gene>
    <name evidence="2" type="ORF">FA13DRAFT_724381</name>
</gene>
<feature type="region of interest" description="Disordered" evidence="1">
    <location>
        <begin position="27"/>
        <end position="53"/>
    </location>
</feature>
<evidence type="ECO:0000313" key="2">
    <source>
        <dbReference type="EMBL" id="TEB38115.1"/>
    </source>
</evidence>
<sequence length="219" mass="23786">MTLADSRIMALDFGCSTPGRVGRGVWNSNMPGPSRATAGSVPLPHPSTSTNRSHILSATLGGQRRPCTPPPTASSARALSQAQVEVLKAIQASGIDKVNDAVLSACAESWAVDRCLIEDWLRPDQSAYRPPTPTSPPALAPDFLEIPRGPIQADVSETFPEEVIFIVAPLPQFPPQPDREGDEEYENDQTYARILDQFTRGWSTEPPEKEMTRCGEHVP</sequence>
<protein>
    <submittedName>
        <fullName evidence="2">Uncharacterized protein</fullName>
    </submittedName>
</protein>
<dbReference type="EMBL" id="QPFP01000003">
    <property type="protein sequence ID" value="TEB38115.1"/>
    <property type="molecule type" value="Genomic_DNA"/>
</dbReference>
<evidence type="ECO:0000313" key="3">
    <source>
        <dbReference type="Proteomes" id="UP000298030"/>
    </source>
</evidence>
<accession>A0A4Y7TVB7</accession>